<dbReference type="EMBL" id="JAALLS010000022">
    <property type="protein sequence ID" value="NGP89645.1"/>
    <property type="molecule type" value="Genomic_DNA"/>
</dbReference>
<evidence type="ECO:0008006" key="3">
    <source>
        <dbReference type="Google" id="ProtNLM"/>
    </source>
</evidence>
<evidence type="ECO:0000313" key="1">
    <source>
        <dbReference type="EMBL" id="NGP89645.1"/>
    </source>
</evidence>
<name>A0A6M1T862_9BACT</name>
<comment type="caution">
    <text evidence="1">The sequence shown here is derived from an EMBL/GenBank/DDBJ whole genome shotgun (WGS) entry which is preliminary data.</text>
</comment>
<dbReference type="AlphaFoldDB" id="A0A6M1T862"/>
<evidence type="ECO:0000313" key="2">
    <source>
        <dbReference type="Proteomes" id="UP000479132"/>
    </source>
</evidence>
<sequence>MKFSASNTQQNQLKVIGLILGMLLVGSCNQGVTPEPLPAAPNEKLAYAVAAALDNPDVRKGVHSAMDASPYREHKLVFGEFLSQPEGAALKKAVAQKLGGEDVLNRLLDELPSMDFYLPYETHRETWEHAKSNLFVTCVLDPDIKEATSYHPDGSTETFTSRQAIKEAKIAAMFSLHPQEPKIHKDSLSARRKGYVVTSSRNGGKIQASTTTRVVGIKNYTNDGIFGGDCEFYFMSRRLDESHATKSGMVSVKPALPDLASTKNTNLFIYDGAISASNKLKVRVKEADGGVNGGDDDYGYFIADGPDDYETSKNEGAIGGFPGHDGDPPKAIITLENKGN</sequence>
<proteinExistence type="predicted"/>
<dbReference type="Proteomes" id="UP000479132">
    <property type="component" value="Unassembled WGS sequence"/>
</dbReference>
<gene>
    <name evidence="1" type="ORF">G3569_14900</name>
</gene>
<protein>
    <recommendedName>
        <fullName evidence="3">Lipoprotein</fullName>
    </recommendedName>
</protein>
<reference evidence="1 2" key="1">
    <citation type="submission" date="2020-02" db="EMBL/GenBank/DDBJ databases">
        <title>Aliifodinibius halophilus 2W32, complete genome.</title>
        <authorList>
            <person name="Li Y."/>
            <person name="Wu S."/>
        </authorList>
    </citation>
    <scope>NUCLEOTIDE SEQUENCE [LARGE SCALE GENOMIC DNA]</scope>
    <source>
        <strain evidence="1 2">2W32</strain>
    </source>
</reference>
<accession>A0A6M1T862</accession>
<keyword evidence="2" id="KW-1185">Reference proteome</keyword>
<organism evidence="1 2">
    <name type="scientific">Fodinibius halophilus</name>
    <dbReference type="NCBI Taxonomy" id="1736908"/>
    <lineage>
        <taxon>Bacteria</taxon>
        <taxon>Pseudomonadati</taxon>
        <taxon>Balneolota</taxon>
        <taxon>Balneolia</taxon>
        <taxon>Balneolales</taxon>
        <taxon>Balneolaceae</taxon>
        <taxon>Fodinibius</taxon>
    </lineage>
</organism>
<dbReference type="RefSeq" id="WP_165270604.1">
    <property type="nucleotide sequence ID" value="NZ_JAALLS010000022.1"/>
</dbReference>
<dbReference type="PROSITE" id="PS51257">
    <property type="entry name" value="PROKAR_LIPOPROTEIN"/>
    <property type="match status" value="1"/>
</dbReference>